<organism evidence="2 3">
    <name type="scientific">Elysia crispata</name>
    <name type="common">lettuce slug</name>
    <dbReference type="NCBI Taxonomy" id="231223"/>
    <lineage>
        <taxon>Eukaryota</taxon>
        <taxon>Metazoa</taxon>
        <taxon>Spiralia</taxon>
        <taxon>Lophotrochozoa</taxon>
        <taxon>Mollusca</taxon>
        <taxon>Gastropoda</taxon>
        <taxon>Heterobranchia</taxon>
        <taxon>Euthyneura</taxon>
        <taxon>Panpulmonata</taxon>
        <taxon>Sacoglossa</taxon>
        <taxon>Placobranchoidea</taxon>
        <taxon>Plakobranchidae</taxon>
        <taxon>Elysia</taxon>
    </lineage>
</organism>
<dbReference type="InterPro" id="IPR013169">
    <property type="entry name" value="mRNA_splic_Cwf18-like"/>
</dbReference>
<dbReference type="AlphaFoldDB" id="A0AAE0YH65"/>
<keyword evidence="3" id="KW-1185">Reference proteome</keyword>
<evidence type="ECO:0008006" key="4">
    <source>
        <dbReference type="Google" id="ProtNLM"/>
    </source>
</evidence>
<evidence type="ECO:0000313" key="2">
    <source>
        <dbReference type="EMBL" id="KAK3745361.1"/>
    </source>
</evidence>
<reference evidence="2" key="1">
    <citation type="journal article" date="2023" name="G3 (Bethesda)">
        <title>A reference genome for the long-term kleptoplast-retaining sea slug Elysia crispata morphotype clarki.</title>
        <authorList>
            <person name="Eastman K.E."/>
            <person name="Pendleton A.L."/>
            <person name="Shaikh M.A."/>
            <person name="Suttiyut T."/>
            <person name="Ogas R."/>
            <person name="Tomko P."/>
            <person name="Gavelis G."/>
            <person name="Widhalm J.R."/>
            <person name="Wisecaver J.H."/>
        </authorList>
    </citation>
    <scope>NUCLEOTIDE SEQUENCE</scope>
    <source>
        <strain evidence="2">ECLA1</strain>
    </source>
</reference>
<evidence type="ECO:0000313" key="3">
    <source>
        <dbReference type="Proteomes" id="UP001283361"/>
    </source>
</evidence>
<gene>
    <name evidence="2" type="ORF">RRG08_064685</name>
</gene>
<dbReference type="EMBL" id="JAWDGP010006226">
    <property type="protein sequence ID" value="KAK3745361.1"/>
    <property type="molecule type" value="Genomic_DNA"/>
</dbReference>
<dbReference type="Proteomes" id="UP001283361">
    <property type="component" value="Unassembled WGS sequence"/>
</dbReference>
<proteinExistence type="predicted"/>
<dbReference type="PANTHER" id="PTHR31551:SF1">
    <property type="entry name" value="COILED-COIL DOMAIN-CONTAINING PROTEIN 12"/>
    <property type="match status" value="1"/>
</dbReference>
<feature type="compositionally biased region" description="Basic and acidic residues" evidence="1">
    <location>
        <begin position="19"/>
        <end position="48"/>
    </location>
</feature>
<comment type="caution">
    <text evidence="2">The sequence shown here is derived from an EMBL/GenBank/DDBJ whole genome shotgun (WGS) entry which is preliminary data.</text>
</comment>
<accession>A0AAE0YH65</accession>
<name>A0AAE0YH65_9GAST</name>
<feature type="region of interest" description="Disordered" evidence="1">
    <location>
        <begin position="19"/>
        <end position="60"/>
    </location>
</feature>
<dbReference type="GO" id="GO:0071014">
    <property type="term" value="C:post-mRNA release spliceosomal complex"/>
    <property type="evidence" value="ECO:0007669"/>
    <property type="project" value="TreeGrafter"/>
</dbReference>
<evidence type="ECO:0000256" key="1">
    <source>
        <dbReference type="SAM" id="MobiDB-lite"/>
    </source>
</evidence>
<protein>
    <recommendedName>
        <fullName evidence="4">Coiled-coil domain-containing protein 12</fullName>
    </recommendedName>
</protein>
<dbReference type="Pfam" id="PF08315">
    <property type="entry name" value="cwf18"/>
    <property type="match status" value="1"/>
</dbReference>
<dbReference type="PANTHER" id="PTHR31551">
    <property type="entry name" value="PRE-MRNA-SPLICING FACTOR CWF18"/>
    <property type="match status" value="1"/>
</dbReference>
<dbReference type="GO" id="GO:0005684">
    <property type="term" value="C:U2-type spliceosomal complex"/>
    <property type="evidence" value="ECO:0007669"/>
    <property type="project" value="TreeGrafter"/>
</dbReference>
<sequence length="163" mass="18675">MSTVGALNDEALKRKERLKALRDKRAAPKTIPDVDKETDEIKEKERLPKPSFRSYNPGSEKLKDLSMDVIKPSDVTDIIKDQIDAGKTEHVVSEVDLNNLAPRKPDWDLKRDVSKKLEKLERHTQRAIAELIRERLKASQDDLAYVVMGEGIRRKVDDDDDDD</sequence>